<keyword evidence="7 12" id="KW-0798">TonB box</keyword>
<evidence type="ECO:0000256" key="10">
    <source>
        <dbReference type="ARBA" id="ARBA00023237"/>
    </source>
</evidence>
<dbReference type="Pfam" id="PF07715">
    <property type="entry name" value="Plug"/>
    <property type="match status" value="1"/>
</dbReference>
<dbReference type="PANTHER" id="PTHR30069">
    <property type="entry name" value="TONB-DEPENDENT OUTER MEMBRANE RECEPTOR"/>
    <property type="match status" value="1"/>
</dbReference>
<gene>
    <name evidence="16" type="primary">hupB_2</name>
    <name evidence="16" type="ORF">NBRC116585_25820</name>
</gene>
<name>A0ABQ0A256_9GAMM</name>
<comment type="similarity">
    <text evidence="2">Belongs to the TonB-dependent receptor family. Hemoglobin/haptoglobin binding protein subfamily.</text>
</comment>
<evidence type="ECO:0000313" key="17">
    <source>
        <dbReference type="Proteomes" id="UP001481413"/>
    </source>
</evidence>
<evidence type="ECO:0000256" key="9">
    <source>
        <dbReference type="ARBA" id="ARBA00023170"/>
    </source>
</evidence>
<dbReference type="PANTHER" id="PTHR30069:SF29">
    <property type="entry name" value="HEMOGLOBIN AND HEMOGLOBIN-HAPTOGLOBIN-BINDING PROTEIN 1-RELATED"/>
    <property type="match status" value="1"/>
</dbReference>
<dbReference type="CDD" id="cd01347">
    <property type="entry name" value="ligand_gated_channel"/>
    <property type="match status" value="1"/>
</dbReference>
<evidence type="ECO:0000256" key="12">
    <source>
        <dbReference type="RuleBase" id="RU003357"/>
    </source>
</evidence>
<dbReference type="InterPro" id="IPR000531">
    <property type="entry name" value="Beta-barrel_TonB"/>
</dbReference>
<dbReference type="EMBL" id="BAABWH010000007">
    <property type="protein sequence ID" value="GAA6146464.1"/>
    <property type="molecule type" value="Genomic_DNA"/>
</dbReference>
<evidence type="ECO:0000256" key="3">
    <source>
        <dbReference type="ARBA" id="ARBA00022448"/>
    </source>
</evidence>
<keyword evidence="4 11" id="KW-1134">Transmembrane beta strand</keyword>
<dbReference type="RefSeq" id="WP_353295685.1">
    <property type="nucleotide sequence ID" value="NZ_BAABWH010000007.1"/>
</dbReference>
<dbReference type="SUPFAM" id="SSF56935">
    <property type="entry name" value="Porins"/>
    <property type="match status" value="1"/>
</dbReference>
<dbReference type="Pfam" id="PF00593">
    <property type="entry name" value="TonB_dep_Rec_b-barrel"/>
    <property type="match status" value="1"/>
</dbReference>
<organism evidence="16 17">
    <name type="scientific">Thalassolituus maritimus</name>
    <dbReference type="NCBI Taxonomy" id="484498"/>
    <lineage>
        <taxon>Bacteria</taxon>
        <taxon>Pseudomonadati</taxon>
        <taxon>Pseudomonadota</taxon>
        <taxon>Gammaproteobacteria</taxon>
        <taxon>Oceanospirillales</taxon>
        <taxon>Oceanospirillaceae</taxon>
        <taxon>Thalassolituus</taxon>
    </lineage>
</organism>
<evidence type="ECO:0000256" key="13">
    <source>
        <dbReference type="SAM" id="SignalP"/>
    </source>
</evidence>
<proteinExistence type="inferred from homology"/>
<feature type="domain" description="TonB-dependent receptor plug" evidence="15">
    <location>
        <begin position="43"/>
        <end position="155"/>
    </location>
</feature>
<feature type="chain" id="PRO_5046890224" evidence="13">
    <location>
        <begin position="26"/>
        <end position="796"/>
    </location>
</feature>
<dbReference type="Proteomes" id="UP001481413">
    <property type="component" value="Unassembled WGS sequence"/>
</dbReference>
<evidence type="ECO:0000259" key="14">
    <source>
        <dbReference type="Pfam" id="PF00593"/>
    </source>
</evidence>
<protein>
    <submittedName>
        <fullName evidence="16">Haemoglobin-haptoglobin-utilization protein HupB</fullName>
    </submittedName>
</protein>
<evidence type="ECO:0000256" key="8">
    <source>
        <dbReference type="ARBA" id="ARBA00023136"/>
    </source>
</evidence>
<keyword evidence="6 13" id="KW-0732">Signal</keyword>
<evidence type="ECO:0000256" key="6">
    <source>
        <dbReference type="ARBA" id="ARBA00022729"/>
    </source>
</evidence>
<comment type="subcellular location">
    <subcellularLocation>
        <location evidence="1 11">Cell outer membrane</location>
        <topology evidence="1 11">Multi-pass membrane protein</topology>
    </subcellularLocation>
</comment>
<evidence type="ECO:0000256" key="2">
    <source>
        <dbReference type="ARBA" id="ARBA00008143"/>
    </source>
</evidence>
<accession>A0ABQ0A256</accession>
<dbReference type="NCBIfam" id="TIGR01786">
    <property type="entry name" value="TonB-hemlactrns"/>
    <property type="match status" value="1"/>
</dbReference>
<dbReference type="InterPro" id="IPR012910">
    <property type="entry name" value="Plug_dom"/>
</dbReference>
<keyword evidence="10 11" id="KW-0998">Cell outer membrane</keyword>
<evidence type="ECO:0000256" key="7">
    <source>
        <dbReference type="ARBA" id="ARBA00023077"/>
    </source>
</evidence>
<evidence type="ECO:0000259" key="15">
    <source>
        <dbReference type="Pfam" id="PF07715"/>
    </source>
</evidence>
<keyword evidence="9" id="KW-0675">Receptor</keyword>
<dbReference type="Gene3D" id="2.170.130.10">
    <property type="entry name" value="TonB-dependent receptor, plug domain"/>
    <property type="match status" value="1"/>
</dbReference>
<evidence type="ECO:0000313" key="16">
    <source>
        <dbReference type="EMBL" id="GAA6146464.1"/>
    </source>
</evidence>
<keyword evidence="17" id="KW-1185">Reference proteome</keyword>
<dbReference type="InterPro" id="IPR010949">
    <property type="entry name" value="TonB_Hb/transfer/lactofer_rcpt"/>
</dbReference>
<keyword evidence="8 11" id="KW-0472">Membrane</keyword>
<evidence type="ECO:0000256" key="5">
    <source>
        <dbReference type="ARBA" id="ARBA00022692"/>
    </source>
</evidence>
<evidence type="ECO:0000256" key="1">
    <source>
        <dbReference type="ARBA" id="ARBA00004571"/>
    </source>
</evidence>
<dbReference type="InterPro" id="IPR036942">
    <property type="entry name" value="Beta-barrel_TonB_sf"/>
</dbReference>
<dbReference type="InterPro" id="IPR037066">
    <property type="entry name" value="Plug_dom_sf"/>
</dbReference>
<feature type="domain" description="TonB-dependent receptor-like beta-barrel" evidence="14">
    <location>
        <begin position="255"/>
        <end position="748"/>
    </location>
</feature>
<dbReference type="Gene3D" id="2.40.170.20">
    <property type="entry name" value="TonB-dependent receptor, beta-barrel domain"/>
    <property type="match status" value="1"/>
</dbReference>
<evidence type="ECO:0000256" key="4">
    <source>
        <dbReference type="ARBA" id="ARBA00022452"/>
    </source>
</evidence>
<feature type="signal peptide" evidence="13">
    <location>
        <begin position="1"/>
        <end position="25"/>
    </location>
</feature>
<keyword evidence="5 11" id="KW-0812">Transmembrane</keyword>
<comment type="caution">
    <text evidence="16">The sequence shown here is derived from an EMBL/GenBank/DDBJ whole genome shotgun (WGS) entry which is preliminary data.</text>
</comment>
<reference evidence="16 17" key="1">
    <citation type="submission" date="2024-04" db="EMBL/GenBank/DDBJ databases">
        <title>Draft genome sequence of Thalassolituus maritimus NBRC 116585.</title>
        <authorList>
            <person name="Miyakawa T."/>
            <person name="Kusuya Y."/>
            <person name="Miura T."/>
        </authorList>
    </citation>
    <scope>NUCLEOTIDE SEQUENCE [LARGE SCALE GENOMIC DNA]</scope>
    <source>
        <strain evidence="16 17">5NW40-0001</strain>
    </source>
</reference>
<keyword evidence="3 11" id="KW-0813">Transport</keyword>
<evidence type="ECO:0000256" key="11">
    <source>
        <dbReference type="PROSITE-ProRule" id="PRU01360"/>
    </source>
</evidence>
<sequence>MRMNSPRTKLSLAVVAVSMMGMAHAEEIQELSTSVVEAENEASVSHTVREISADEINRKSLSNIEDTTRYIPGVQVNDAGNRFGDNGFNIRGLQGDAVAVSVDGVSMGETLAPASFSAYGMYDSTRGQVELQHVKAITVTKGPSSVKNGSNALAGSVAYTTNDASDFLDDGDDTAIQFKNGIDTRSDELMLGLTLANRTGDFETLLQYTHRDGSETKAHSSGKSVSDPASATEVADSFSIKTDSVLAKFAYLIDDNQRVGILLDQTDRYSEGSPLSRESASYYDFSTEDANNKTRYGIFYDWNNAETPVFDSLSATLDYQELYTSGVTSFGYSTRSGDSYLRQEDRSTYQDSVALNLDFGKSFGSNIIHDLVYGVSFEQRTIENIRWDRRYNDLSEGSGYQDGYPERDSAWVPVTKTNRFNAYVSDTMQLTDAFSLSAGVRYDLTKYKPETDDTFEDATDGQSVKDSEYSAFVGELIAEYEFIPNNFLLASYSQGYKGASAQQLYLGTNGADVLTDTTGAEHTDLDTVANPDLGAEKSSSIELGYKLESERASVTVTAYHTVYEDMIQNVSRSVAYDEAFTVEEYNYYTGTTTEVTYTEDDYSVPENVGKVEVQGLELDASYAITNNVYSRLTFATIDGEYKDDLDGSHDKGDALETAAPDSGTLTLGYQGDNDKWGIALHTLWFDKIEEQTQPDADDASVVAGDLSFTSLNNGSGPAHYPDAYTVFDLTAFYDISENISLSAAAYNLTDKEYYRWEVLNSIRPGNGGFFGGVSEDGYKRYSEPGRSYSLNLTMTF</sequence>
<dbReference type="InterPro" id="IPR039426">
    <property type="entry name" value="TonB-dep_rcpt-like"/>
</dbReference>
<dbReference type="PROSITE" id="PS52016">
    <property type="entry name" value="TONB_DEPENDENT_REC_3"/>
    <property type="match status" value="1"/>
</dbReference>